<comment type="caution">
    <text evidence="2">The sequence shown here is derived from an EMBL/GenBank/DDBJ whole genome shotgun (WGS) entry which is preliminary data.</text>
</comment>
<sequence>MSLQKTREFILQEKMISLTDKGNIMNLDKEVIGTFRGKLIKIGNTYRIREMDENPILTIKEKIISLRSTYKFYMGGEIDEAKYIGKMKQKLVSIKPKYWFADPNDNRVFTMKGNFLTLKFKIFKDNRLVAEIRKKLFKSLIKGTYGIRMDPDLDDDSAILVLGLVIMLHHEKEENKKRSHRRF</sequence>
<evidence type="ECO:0000313" key="2">
    <source>
        <dbReference type="EMBL" id="KKL73327.1"/>
    </source>
</evidence>
<protein>
    <recommendedName>
        <fullName evidence="3">LURP-one-related family protein</fullName>
    </recommendedName>
</protein>
<accession>A0A0F9HE11</accession>
<dbReference type="InterPro" id="IPR007612">
    <property type="entry name" value="LOR"/>
</dbReference>
<proteinExistence type="inferred from homology"/>
<evidence type="ECO:0000256" key="1">
    <source>
        <dbReference type="ARBA" id="ARBA00005437"/>
    </source>
</evidence>
<dbReference type="SUPFAM" id="SSF54518">
    <property type="entry name" value="Tubby C-terminal domain-like"/>
    <property type="match status" value="1"/>
</dbReference>
<dbReference type="EMBL" id="LAZR01024993">
    <property type="protein sequence ID" value="KKL73327.1"/>
    <property type="molecule type" value="Genomic_DNA"/>
</dbReference>
<gene>
    <name evidence="2" type="ORF">LCGC14_2076030</name>
</gene>
<evidence type="ECO:0008006" key="3">
    <source>
        <dbReference type="Google" id="ProtNLM"/>
    </source>
</evidence>
<dbReference type="AlphaFoldDB" id="A0A0F9HE11"/>
<dbReference type="Gene3D" id="2.40.160.200">
    <property type="entry name" value="LURP1-related"/>
    <property type="match status" value="1"/>
</dbReference>
<comment type="similarity">
    <text evidence="1">Belongs to the LOR family.</text>
</comment>
<dbReference type="InterPro" id="IPR025659">
    <property type="entry name" value="Tubby-like_C"/>
</dbReference>
<organism evidence="2">
    <name type="scientific">marine sediment metagenome</name>
    <dbReference type="NCBI Taxonomy" id="412755"/>
    <lineage>
        <taxon>unclassified sequences</taxon>
        <taxon>metagenomes</taxon>
        <taxon>ecological metagenomes</taxon>
    </lineage>
</organism>
<name>A0A0F9HE11_9ZZZZ</name>
<reference evidence="2" key="1">
    <citation type="journal article" date="2015" name="Nature">
        <title>Complex archaea that bridge the gap between prokaryotes and eukaryotes.</title>
        <authorList>
            <person name="Spang A."/>
            <person name="Saw J.H."/>
            <person name="Jorgensen S.L."/>
            <person name="Zaremba-Niedzwiedzka K."/>
            <person name="Martijn J."/>
            <person name="Lind A.E."/>
            <person name="van Eijk R."/>
            <person name="Schleper C."/>
            <person name="Guy L."/>
            <person name="Ettema T.J."/>
        </authorList>
    </citation>
    <scope>NUCLEOTIDE SEQUENCE</scope>
</reference>
<dbReference type="Pfam" id="PF04525">
    <property type="entry name" value="LOR"/>
    <property type="match status" value="1"/>
</dbReference>
<dbReference type="InterPro" id="IPR038595">
    <property type="entry name" value="LOR_sf"/>
</dbReference>